<dbReference type="GO" id="GO:0003677">
    <property type="term" value="F:DNA binding"/>
    <property type="evidence" value="ECO:0007669"/>
    <property type="project" value="InterPro"/>
</dbReference>
<dbReference type="InterPro" id="IPR037914">
    <property type="entry name" value="SpoVT-AbrB_sf"/>
</dbReference>
<feature type="domain" description="SpoVT-AbrB" evidence="1">
    <location>
        <begin position="7"/>
        <end position="52"/>
    </location>
</feature>
<accession>A0A828QUZ1</accession>
<evidence type="ECO:0000313" key="2">
    <source>
        <dbReference type="EMBL" id="EFU71126.1"/>
    </source>
</evidence>
<dbReference type="AlphaFoldDB" id="A0A828QUZ1"/>
<dbReference type="Gene3D" id="2.10.260.10">
    <property type="match status" value="1"/>
</dbReference>
<dbReference type="InterPro" id="IPR007159">
    <property type="entry name" value="SpoVT-AbrB_dom"/>
</dbReference>
<name>A0A828QUZ1_CAMUP</name>
<evidence type="ECO:0000259" key="1">
    <source>
        <dbReference type="SMART" id="SM00966"/>
    </source>
</evidence>
<gene>
    <name evidence="2" type="primary">chpR</name>
    <name evidence="2" type="ORF">HMPREF9400_1607</name>
</gene>
<sequence length="77" mass="8936">MTYLKLSKWGNSLALRIPVDMLNDLNISQDTKLELYSTKDKLILKKCETLDDLCCQITNTNLNIDNEWINDSVGEEW</sequence>
<reference evidence="2 3" key="1">
    <citation type="submission" date="2010-12" db="EMBL/GenBank/DDBJ databases">
        <authorList>
            <person name="Muzny D."/>
            <person name="Qin X."/>
            <person name="Buhay C."/>
            <person name="Dugan-Rocha S."/>
            <person name="Ding Y."/>
            <person name="Chen G."/>
            <person name="Hawes A."/>
            <person name="Holder M."/>
            <person name="Jhangiani S."/>
            <person name="Johnson A."/>
            <person name="Khan Z."/>
            <person name="Li Z."/>
            <person name="Liu W."/>
            <person name="Liu X."/>
            <person name="Perez L."/>
            <person name="Shen H."/>
            <person name="Wang Q."/>
            <person name="Watt J."/>
            <person name="Xi L."/>
            <person name="Xin Y."/>
            <person name="Zhou J."/>
            <person name="Deng J."/>
            <person name="Jiang H."/>
            <person name="Liu Y."/>
            <person name="Qu J."/>
            <person name="Song X.-Z."/>
            <person name="Zhang L."/>
            <person name="Villasana D."/>
            <person name="Johnson A."/>
            <person name="Liu J."/>
            <person name="Liyanage D."/>
            <person name="Lorensuhewa L."/>
            <person name="Robinson T."/>
            <person name="Song A."/>
            <person name="Song B.-B."/>
            <person name="Dinh H."/>
            <person name="Thornton R."/>
            <person name="Coyle M."/>
            <person name="Francisco L."/>
            <person name="Jackson L."/>
            <person name="Javaid M."/>
            <person name="Korchina V."/>
            <person name="Kovar C."/>
            <person name="Mata R."/>
            <person name="Mathew T."/>
            <person name="Ngo R."/>
            <person name="Nguyen L."/>
            <person name="Nguyen N."/>
            <person name="Okwuonu G."/>
            <person name="Ongeri F."/>
            <person name="Pham C."/>
            <person name="Simmons D."/>
            <person name="Wilczek-Boney K."/>
            <person name="Hale W."/>
            <person name="Jakkamsetti A."/>
            <person name="Pham P."/>
            <person name="Ruth R."/>
            <person name="San Lucas F."/>
            <person name="Warren J."/>
            <person name="Zhang J."/>
            <person name="Zhao Z."/>
            <person name="Zhou C."/>
            <person name="Zhu D."/>
            <person name="Lee S."/>
            <person name="Bess C."/>
            <person name="Blankenburg K."/>
            <person name="Forbes L."/>
            <person name="Fu Q."/>
            <person name="Gubbala S."/>
            <person name="Hirani K."/>
            <person name="Jayaseelan J.C."/>
            <person name="Lara F."/>
            <person name="Munidasa M."/>
            <person name="Palculict T."/>
            <person name="Patil S."/>
            <person name="Pu L.-L."/>
            <person name="Saada N."/>
            <person name="Tang L."/>
            <person name="Weissenberger G."/>
            <person name="Zhu Y."/>
            <person name="Hemphill L."/>
            <person name="Shang Y."/>
            <person name="Youmans B."/>
            <person name="Ayvaz T."/>
            <person name="Ross M."/>
            <person name="Santibanez J."/>
            <person name="Aqrawi P."/>
            <person name="Gross S."/>
            <person name="Joshi V."/>
            <person name="Fowler G."/>
            <person name="Nazareth L."/>
            <person name="Reid J."/>
            <person name="Worley K."/>
            <person name="Petrosino J."/>
            <person name="Highlander S."/>
            <person name="Gibbs R."/>
        </authorList>
    </citation>
    <scope>NUCLEOTIDE SEQUENCE [LARGE SCALE GENOMIC DNA]</scope>
    <source>
        <strain evidence="2 3">JV21</strain>
    </source>
</reference>
<dbReference type="SUPFAM" id="SSF89447">
    <property type="entry name" value="AbrB/MazE/MraZ-like"/>
    <property type="match status" value="1"/>
</dbReference>
<dbReference type="PANTHER" id="PTHR40516">
    <property type="entry name" value="ANTITOXIN CHPS-RELATED"/>
    <property type="match status" value="1"/>
</dbReference>
<dbReference type="PANTHER" id="PTHR40516:SF1">
    <property type="entry name" value="ANTITOXIN CHPS-RELATED"/>
    <property type="match status" value="1"/>
</dbReference>
<dbReference type="InterPro" id="IPR039052">
    <property type="entry name" value="Antitox_PemI-like"/>
</dbReference>
<proteinExistence type="predicted"/>
<dbReference type="SMART" id="SM00966">
    <property type="entry name" value="SpoVT_AbrB"/>
    <property type="match status" value="1"/>
</dbReference>
<protein>
    <recommendedName>
        <fullName evidence="1">SpoVT-AbrB domain-containing protein</fullName>
    </recommendedName>
</protein>
<organism evidence="2 3">
    <name type="scientific">Campylobacter upsaliensis JV21</name>
    <dbReference type="NCBI Taxonomy" id="888826"/>
    <lineage>
        <taxon>Bacteria</taxon>
        <taxon>Pseudomonadati</taxon>
        <taxon>Campylobacterota</taxon>
        <taxon>Epsilonproteobacteria</taxon>
        <taxon>Campylobacterales</taxon>
        <taxon>Campylobacteraceae</taxon>
        <taxon>Campylobacter</taxon>
    </lineage>
</organism>
<dbReference type="Proteomes" id="UP000005813">
    <property type="component" value="Unassembled WGS sequence"/>
</dbReference>
<dbReference type="GO" id="GO:0097351">
    <property type="term" value="F:toxin sequestering activity"/>
    <property type="evidence" value="ECO:0007669"/>
    <property type="project" value="InterPro"/>
</dbReference>
<dbReference type="Pfam" id="PF04014">
    <property type="entry name" value="MazE_antitoxin"/>
    <property type="match status" value="1"/>
</dbReference>
<comment type="caution">
    <text evidence="2">The sequence shown here is derived from an EMBL/GenBank/DDBJ whole genome shotgun (WGS) entry which is preliminary data.</text>
</comment>
<dbReference type="EMBL" id="AEPU01000034">
    <property type="protein sequence ID" value="EFU71126.1"/>
    <property type="molecule type" value="Genomic_DNA"/>
</dbReference>
<evidence type="ECO:0000313" key="3">
    <source>
        <dbReference type="Proteomes" id="UP000005813"/>
    </source>
</evidence>